<accession>A0AAQ3SFN9</accession>
<gene>
    <name evidence="2" type="ORF">V8G54_004780</name>
</gene>
<dbReference type="GO" id="GO:0016787">
    <property type="term" value="F:hydrolase activity"/>
    <property type="evidence" value="ECO:0007669"/>
    <property type="project" value="UniProtKB-KW"/>
</dbReference>
<evidence type="ECO:0008006" key="4">
    <source>
        <dbReference type="Google" id="ProtNLM"/>
    </source>
</evidence>
<reference evidence="2 3" key="1">
    <citation type="journal article" date="2023" name="Life. Sci Alliance">
        <title>Evolutionary insights into 3D genome organization and epigenetic landscape of Vigna mungo.</title>
        <authorList>
            <person name="Junaid A."/>
            <person name="Singh B."/>
            <person name="Bhatia S."/>
        </authorList>
    </citation>
    <scope>NUCLEOTIDE SEQUENCE [LARGE SCALE GENOMIC DNA]</scope>
    <source>
        <strain evidence="2">Urdbean</strain>
    </source>
</reference>
<evidence type="ECO:0000313" key="3">
    <source>
        <dbReference type="Proteomes" id="UP001374535"/>
    </source>
</evidence>
<dbReference type="AlphaFoldDB" id="A0AAQ3SFN9"/>
<dbReference type="InterPro" id="IPR051058">
    <property type="entry name" value="GDSL_Est/Lipase"/>
</dbReference>
<dbReference type="Proteomes" id="UP001374535">
    <property type="component" value="Chromosome 1"/>
</dbReference>
<sequence>MVVFFERQVAQFASVRERINGILGAKADTFISKSLFLISVGSNDLFDFARNESGSIRLGAEQYLALIQVTYYSHLKVKLSHRPIGICGRRHGWLISLCIEVKFAEALRVGS</sequence>
<name>A0AAQ3SFN9_VIGMU</name>
<protein>
    <recommendedName>
        <fullName evidence="4">GDSL esterase/lipase</fullName>
    </recommendedName>
</protein>
<evidence type="ECO:0000313" key="2">
    <source>
        <dbReference type="EMBL" id="WVZ26236.1"/>
    </source>
</evidence>
<dbReference type="PANTHER" id="PTHR45648">
    <property type="entry name" value="GDSL LIPASE/ACYLHYDROLASE FAMILY PROTEIN (AFU_ORTHOLOGUE AFUA_4G14700)"/>
    <property type="match status" value="1"/>
</dbReference>
<evidence type="ECO:0000256" key="1">
    <source>
        <dbReference type="ARBA" id="ARBA00022801"/>
    </source>
</evidence>
<keyword evidence="3" id="KW-1185">Reference proteome</keyword>
<dbReference type="PANTHER" id="PTHR45648:SF137">
    <property type="entry name" value="GDSL-LIKE LIPASE_ACYLHYDROLASE"/>
    <property type="match status" value="1"/>
</dbReference>
<proteinExistence type="predicted"/>
<dbReference type="EMBL" id="CP144700">
    <property type="protein sequence ID" value="WVZ26236.1"/>
    <property type="molecule type" value="Genomic_DNA"/>
</dbReference>
<organism evidence="2 3">
    <name type="scientific">Vigna mungo</name>
    <name type="common">Black gram</name>
    <name type="synonym">Phaseolus mungo</name>
    <dbReference type="NCBI Taxonomy" id="3915"/>
    <lineage>
        <taxon>Eukaryota</taxon>
        <taxon>Viridiplantae</taxon>
        <taxon>Streptophyta</taxon>
        <taxon>Embryophyta</taxon>
        <taxon>Tracheophyta</taxon>
        <taxon>Spermatophyta</taxon>
        <taxon>Magnoliopsida</taxon>
        <taxon>eudicotyledons</taxon>
        <taxon>Gunneridae</taxon>
        <taxon>Pentapetalae</taxon>
        <taxon>rosids</taxon>
        <taxon>fabids</taxon>
        <taxon>Fabales</taxon>
        <taxon>Fabaceae</taxon>
        <taxon>Papilionoideae</taxon>
        <taxon>50 kb inversion clade</taxon>
        <taxon>NPAAA clade</taxon>
        <taxon>indigoferoid/millettioid clade</taxon>
        <taxon>Phaseoleae</taxon>
        <taxon>Vigna</taxon>
    </lineage>
</organism>
<keyword evidence="1" id="KW-0378">Hydrolase</keyword>